<comment type="caution">
    <text evidence="6">The sequence shown here is derived from an EMBL/GenBank/DDBJ whole genome shotgun (WGS) entry which is preliminary data.</text>
</comment>
<evidence type="ECO:0000259" key="5">
    <source>
        <dbReference type="PROSITE" id="PS50977"/>
    </source>
</evidence>
<evidence type="ECO:0000256" key="3">
    <source>
        <dbReference type="ARBA" id="ARBA00023163"/>
    </source>
</evidence>
<protein>
    <submittedName>
        <fullName evidence="6">TetR/AcrR family transcriptional regulator</fullName>
    </submittedName>
</protein>
<evidence type="ECO:0000256" key="1">
    <source>
        <dbReference type="ARBA" id="ARBA00023015"/>
    </source>
</evidence>
<dbReference type="SUPFAM" id="SSF48498">
    <property type="entry name" value="Tetracyclin repressor-like, C-terminal domain"/>
    <property type="match status" value="1"/>
</dbReference>
<dbReference type="PANTHER" id="PTHR30055">
    <property type="entry name" value="HTH-TYPE TRANSCRIPTIONAL REGULATOR RUTR"/>
    <property type="match status" value="1"/>
</dbReference>
<dbReference type="GO" id="GO:0000976">
    <property type="term" value="F:transcription cis-regulatory region binding"/>
    <property type="evidence" value="ECO:0007669"/>
    <property type="project" value="TreeGrafter"/>
</dbReference>
<organism evidence="6 7">
    <name type="scientific">Candidatus Agrococcus pullicola</name>
    <dbReference type="NCBI Taxonomy" id="2838429"/>
    <lineage>
        <taxon>Bacteria</taxon>
        <taxon>Bacillati</taxon>
        <taxon>Actinomycetota</taxon>
        <taxon>Actinomycetes</taxon>
        <taxon>Micrococcales</taxon>
        <taxon>Microbacteriaceae</taxon>
        <taxon>Agrococcus</taxon>
    </lineage>
</organism>
<reference evidence="6" key="2">
    <citation type="submission" date="2021-04" db="EMBL/GenBank/DDBJ databases">
        <authorList>
            <person name="Gilroy R."/>
        </authorList>
    </citation>
    <scope>NUCLEOTIDE SEQUENCE</scope>
    <source>
        <strain evidence="6">ChiGjej1B1-98</strain>
    </source>
</reference>
<sequence length="193" mass="21927">MAVRSEQSRRAILEATMDLLDDARSDALTVRDLSIERIAREAGVSKTTIYRWWPSKTALIIDTFLDNHIARTAVCNDLPAIDALREHMVSLAEIYSGHEGRLIAQLVGECQFQAEAMAEFKERFWFQRRDAVADLIDRCVAEGSLRDDLDPAEIVEILYAPIYFRLLWSEGALDRATTEHRLTFALDGLRTAN</sequence>
<dbReference type="InterPro" id="IPR011075">
    <property type="entry name" value="TetR_C"/>
</dbReference>
<dbReference type="InterPro" id="IPR009057">
    <property type="entry name" value="Homeodomain-like_sf"/>
</dbReference>
<dbReference type="Gene3D" id="1.10.10.60">
    <property type="entry name" value="Homeodomain-like"/>
    <property type="match status" value="1"/>
</dbReference>
<dbReference type="Gene3D" id="1.10.357.10">
    <property type="entry name" value="Tetracycline Repressor, domain 2"/>
    <property type="match status" value="1"/>
</dbReference>
<dbReference type="GO" id="GO:0003700">
    <property type="term" value="F:DNA-binding transcription factor activity"/>
    <property type="evidence" value="ECO:0007669"/>
    <property type="project" value="TreeGrafter"/>
</dbReference>
<gene>
    <name evidence="6" type="ORF">H9830_03715</name>
</gene>
<evidence type="ECO:0000313" key="6">
    <source>
        <dbReference type="EMBL" id="HIY65366.1"/>
    </source>
</evidence>
<keyword evidence="1" id="KW-0805">Transcription regulation</keyword>
<dbReference type="EMBL" id="DXDC01000110">
    <property type="protein sequence ID" value="HIY65366.1"/>
    <property type="molecule type" value="Genomic_DNA"/>
</dbReference>
<dbReference type="Proteomes" id="UP000824005">
    <property type="component" value="Unassembled WGS sequence"/>
</dbReference>
<accession>A0A9D1YWP0</accession>
<dbReference type="InterPro" id="IPR001647">
    <property type="entry name" value="HTH_TetR"/>
</dbReference>
<evidence type="ECO:0000256" key="4">
    <source>
        <dbReference type="PROSITE-ProRule" id="PRU00335"/>
    </source>
</evidence>
<dbReference type="PROSITE" id="PS50977">
    <property type="entry name" value="HTH_TETR_2"/>
    <property type="match status" value="1"/>
</dbReference>
<dbReference type="SUPFAM" id="SSF46689">
    <property type="entry name" value="Homeodomain-like"/>
    <property type="match status" value="1"/>
</dbReference>
<evidence type="ECO:0000313" key="7">
    <source>
        <dbReference type="Proteomes" id="UP000824005"/>
    </source>
</evidence>
<name>A0A9D1YWP0_9MICO</name>
<evidence type="ECO:0000256" key="2">
    <source>
        <dbReference type="ARBA" id="ARBA00023125"/>
    </source>
</evidence>
<keyword evidence="3" id="KW-0804">Transcription</keyword>
<proteinExistence type="predicted"/>
<dbReference type="Pfam" id="PF00440">
    <property type="entry name" value="TetR_N"/>
    <property type="match status" value="1"/>
</dbReference>
<dbReference type="PANTHER" id="PTHR30055:SF148">
    <property type="entry name" value="TETR-FAMILY TRANSCRIPTIONAL REGULATOR"/>
    <property type="match status" value="1"/>
</dbReference>
<dbReference type="Pfam" id="PF16859">
    <property type="entry name" value="TetR_C_11"/>
    <property type="match status" value="1"/>
</dbReference>
<feature type="DNA-binding region" description="H-T-H motif" evidence="4">
    <location>
        <begin position="34"/>
        <end position="53"/>
    </location>
</feature>
<dbReference type="InterPro" id="IPR036271">
    <property type="entry name" value="Tet_transcr_reg_TetR-rel_C_sf"/>
</dbReference>
<dbReference type="InterPro" id="IPR050109">
    <property type="entry name" value="HTH-type_TetR-like_transc_reg"/>
</dbReference>
<keyword evidence="2 4" id="KW-0238">DNA-binding</keyword>
<reference evidence="6" key="1">
    <citation type="journal article" date="2021" name="PeerJ">
        <title>Extensive microbial diversity within the chicken gut microbiome revealed by metagenomics and culture.</title>
        <authorList>
            <person name="Gilroy R."/>
            <person name="Ravi A."/>
            <person name="Getino M."/>
            <person name="Pursley I."/>
            <person name="Horton D.L."/>
            <person name="Alikhan N.F."/>
            <person name="Baker D."/>
            <person name="Gharbi K."/>
            <person name="Hall N."/>
            <person name="Watson M."/>
            <person name="Adriaenssens E.M."/>
            <person name="Foster-Nyarko E."/>
            <person name="Jarju S."/>
            <person name="Secka A."/>
            <person name="Antonio M."/>
            <person name="Oren A."/>
            <person name="Chaudhuri R.R."/>
            <person name="La Ragione R."/>
            <person name="Hildebrand F."/>
            <person name="Pallen M.J."/>
        </authorList>
    </citation>
    <scope>NUCLEOTIDE SEQUENCE</scope>
    <source>
        <strain evidence="6">ChiGjej1B1-98</strain>
    </source>
</reference>
<dbReference type="AlphaFoldDB" id="A0A9D1YWP0"/>
<feature type="domain" description="HTH tetR-type" evidence="5">
    <location>
        <begin position="6"/>
        <end position="71"/>
    </location>
</feature>